<dbReference type="Proteomes" id="UP001219518">
    <property type="component" value="Unassembled WGS sequence"/>
</dbReference>
<gene>
    <name evidence="2" type="ORF">KUF71_002294</name>
</gene>
<feature type="domain" description="Transposable element P transposase-like RNase H" evidence="1">
    <location>
        <begin position="4"/>
        <end position="114"/>
    </location>
</feature>
<name>A0AAE1LLH7_9NEOP</name>
<evidence type="ECO:0000313" key="2">
    <source>
        <dbReference type="EMBL" id="KAK3923900.1"/>
    </source>
</evidence>
<keyword evidence="3" id="KW-1185">Reference proteome</keyword>
<evidence type="ECO:0000313" key="3">
    <source>
        <dbReference type="Proteomes" id="UP001219518"/>
    </source>
</evidence>
<reference evidence="2" key="2">
    <citation type="journal article" date="2023" name="BMC Genomics">
        <title>Pest status, molecular evolution, and epigenetic factors derived from the genome assembly of Frankliniella fusca, a thysanopteran phytovirus vector.</title>
        <authorList>
            <person name="Catto M.A."/>
            <person name="Labadie P.E."/>
            <person name="Jacobson A.L."/>
            <person name="Kennedy G.G."/>
            <person name="Srinivasan R."/>
            <person name="Hunt B.G."/>
        </authorList>
    </citation>
    <scope>NUCLEOTIDE SEQUENCE</scope>
    <source>
        <strain evidence="2">PL_HMW_Pooled</strain>
    </source>
</reference>
<dbReference type="Pfam" id="PF21787">
    <property type="entry name" value="TNP-like_RNaseH_N"/>
    <property type="match status" value="1"/>
</dbReference>
<reference evidence="2" key="1">
    <citation type="submission" date="2021-07" db="EMBL/GenBank/DDBJ databases">
        <authorList>
            <person name="Catto M.A."/>
            <person name="Jacobson A."/>
            <person name="Kennedy G."/>
            <person name="Labadie P."/>
            <person name="Hunt B.G."/>
            <person name="Srinivasan R."/>
        </authorList>
    </citation>
    <scope>NUCLEOTIDE SEQUENCE</scope>
    <source>
        <strain evidence="2">PL_HMW_Pooled</strain>
        <tissue evidence="2">Head</tissue>
    </source>
</reference>
<dbReference type="EMBL" id="JAHWGI010001155">
    <property type="protein sequence ID" value="KAK3923900.1"/>
    <property type="molecule type" value="Genomic_DNA"/>
</dbReference>
<proteinExistence type="predicted"/>
<evidence type="ECO:0000259" key="1">
    <source>
        <dbReference type="Pfam" id="PF21787"/>
    </source>
</evidence>
<dbReference type="InterPro" id="IPR048365">
    <property type="entry name" value="TNP-like_RNaseH_N"/>
</dbReference>
<protein>
    <submittedName>
        <fullName evidence="2">DNA transposase</fullName>
    </submittedName>
</protein>
<organism evidence="2 3">
    <name type="scientific">Frankliniella fusca</name>
    <dbReference type="NCBI Taxonomy" id="407009"/>
    <lineage>
        <taxon>Eukaryota</taxon>
        <taxon>Metazoa</taxon>
        <taxon>Ecdysozoa</taxon>
        <taxon>Arthropoda</taxon>
        <taxon>Hexapoda</taxon>
        <taxon>Insecta</taxon>
        <taxon>Pterygota</taxon>
        <taxon>Neoptera</taxon>
        <taxon>Paraneoptera</taxon>
        <taxon>Thysanoptera</taxon>
        <taxon>Terebrantia</taxon>
        <taxon>Thripoidea</taxon>
        <taxon>Thripidae</taxon>
        <taxon>Frankliniella</taxon>
    </lineage>
</organism>
<accession>A0AAE1LLH7</accession>
<comment type="caution">
    <text evidence="2">The sequence shown here is derived from an EMBL/GenBank/DDBJ whole genome shotgun (WGS) entry which is preliminary data.</text>
</comment>
<sequence>MASTLLLDEMALTEKVSFQGDSLKVHGLVDLGKYTPEADKHKRGDHALVVMFQPFRGQWVQAIGAFLSAGAVKGAVLQKLVLEATILLENAGFHVDCLTTDGATWNRSMWSIFGLSKTENSF</sequence>
<dbReference type="AlphaFoldDB" id="A0AAE1LLH7"/>